<dbReference type="AlphaFoldDB" id="A0A6C0LSL0"/>
<dbReference type="EMBL" id="MN740556">
    <property type="protein sequence ID" value="QHU32995.1"/>
    <property type="molecule type" value="Genomic_DNA"/>
</dbReference>
<protein>
    <submittedName>
        <fullName evidence="1">Uncharacterized protein</fullName>
    </submittedName>
</protein>
<proteinExistence type="predicted"/>
<evidence type="ECO:0000313" key="1">
    <source>
        <dbReference type="EMBL" id="QHU32995.1"/>
    </source>
</evidence>
<name>A0A6C0LSL0_9ZZZZ</name>
<organism evidence="1">
    <name type="scientific">viral metagenome</name>
    <dbReference type="NCBI Taxonomy" id="1070528"/>
    <lineage>
        <taxon>unclassified sequences</taxon>
        <taxon>metagenomes</taxon>
        <taxon>organismal metagenomes</taxon>
    </lineage>
</organism>
<sequence length="266" mass="31555">MEFLKQFNIIENDEFDLTVMAQYLYMAFLNKFKIMMSEEEYKILQIFQERVYDLVDHMREMSTNDIADLFTLINEINPVLADLVIMSWCLPRSDDHFSKKFYFKKYIDNIKKYNTILISMIEHPIIKAFCLETLNKTNNVPVHCIDLIWYYMNQIELELLFVNEEGSTYIGINVDSHEIIKISLNLEFILKSDLCRVSFPNDPFKKGPLLKLLKEFIINPMLISKIKNPNYKSQLINISKNPKLYHLDINEVLSLDQINKIIDNDK</sequence>
<reference evidence="1" key="1">
    <citation type="journal article" date="2020" name="Nature">
        <title>Giant virus diversity and host interactions through global metagenomics.</title>
        <authorList>
            <person name="Schulz F."/>
            <person name="Roux S."/>
            <person name="Paez-Espino D."/>
            <person name="Jungbluth S."/>
            <person name="Walsh D.A."/>
            <person name="Denef V.J."/>
            <person name="McMahon K.D."/>
            <person name="Konstantinidis K.T."/>
            <person name="Eloe-Fadrosh E.A."/>
            <person name="Kyrpides N.C."/>
            <person name="Woyke T."/>
        </authorList>
    </citation>
    <scope>NUCLEOTIDE SEQUENCE</scope>
    <source>
        <strain evidence="1">GVMAG-S-1014582-52</strain>
    </source>
</reference>
<accession>A0A6C0LSL0</accession>